<evidence type="ECO:0000259" key="11">
    <source>
        <dbReference type="PROSITE" id="PS50893"/>
    </source>
</evidence>
<evidence type="ECO:0000256" key="10">
    <source>
        <dbReference type="SAM" id="Phobius"/>
    </source>
</evidence>
<dbReference type="FunFam" id="3.40.50.300:FF:001001">
    <property type="entry name" value="Multidrug ABC transporter ATP-binding protein"/>
    <property type="match status" value="1"/>
</dbReference>
<dbReference type="Pfam" id="PF00005">
    <property type="entry name" value="ABC_tran"/>
    <property type="match status" value="1"/>
</dbReference>
<keyword evidence="7 13" id="KW-0067">ATP-binding</keyword>
<dbReference type="PANTHER" id="PTHR43394:SF1">
    <property type="entry name" value="ATP-BINDING CASSETTE SUB-FAMILY B MEMBER 10, MITOCHONDRIAL"/>
    <property type="match status" value="1"/>
</dbReference>
<evidence type="ECO:0000256" key="6">
    <source>
        <dbReference type="ARBA" id="ARBA00022741"/>
    </source>
</evidence>
<evidence type="ECO:0000256" key="1">
    <source>
        <dbReference type="ARBA" id="ARBA00004651"/>
    </source>
</evidence>
<dbReference type="Gene3D" id="3.40.50.300">
    <property type="entry name" value="P-loop containing nucleotide triphosphate hydrolases"/>
    <property type="match status" value="1"/>
</dbReference>
<dbReference type="CDD" id="cd07346">
    <property type="entry name" value="ABC_6TM_exporters"/>
    <property type="match status" value="1"/>
</dbReference>
<dbReference type="SUPFAM" id="SSF90123">
    <property type="entry name" value="ABC transporter transmembrane region"/>
    <property type="match status" value="1"/>
</dbReference>
<feature type="transmembrane region" description="Helical" evidence="10">
    <location>
        <begin position="73"/>
        <end position="98"/>
    </location>
</feature>
<evidence type="ECO:0000313" key="13">
    <source>
        <dbReference type="EMBL" id="MBF4161452.1"/>
    </source>
</evidence>
<accession>A0A930Y6X6</accession>
<dbReference type="InterPro" id="IPR003593">
    <property type="entry name" value="AAA+_ATPase"/>
</dbReference>
<evidence type="ECO:0000313" key="14">
    <source>
        <dbReference type="Proteomes" id="UP000656804"/>
    </source>
</evidence>
<keyword evidence="2" id="KW-0813">Transport</keyword>
<evidence type="ECO:0000256" key="3">
    <source>
        <dbReference type="ARBA" id="ARBA00022475"/>
    </source>
</evidence>
<proteinExistence type="predicted"/>
<evidence type="ECO:0000256" key="8">
    <source>
        <dbReference type="ARBA" id="ARBA00022989"/>
    </source>
</evidence>
<dbReference type="PROSITE" id="PS50893">
    <property type="entry name" value="ABC_TRANSPORTER_2"/>
    <property type="match status" value="1"/>
</dbReference>
<comment type="subcellular location">
    <subcellularLocation>
        <location evidence="1">Cell membrane</location>
        <topology evidence="1">Multi-pass membrane protein</topology>
    </subcellularLocation>
</comment>
<dbReference type="SMART" id="SM00382">
    <property type="entry name" value="AAA"/>
    <property type="match status" value="1"/>
</dbReference>
<feature type="transmembrane region" description="Helical" evidence="10">
    <location>
        <begin position="33"/>
        <end position="53"/>
    </location>
</feature>
<evidence type="ECO:0000256" key="9">
    <source>
        <dbReference type="ARBA" id="ARBA00023136"/>
    </source>
</evidence>
<evidence type="ECO:0000256" key="2">
    <source>
        <dbReference type="ARBA" id="ARBA00022448"/>
    </source>
</evidence>
<gene>
    <name evidence="13" type="ORF">ISG29_07085</name>
</gene>
<feature type="domain" description="ABC transmembrane type-1" evidence="12">
    <location>
        <begin position="37"/>
        <end position="319"/>
    </location>
</feature>
<dbReference type="InterPro" id="IPR027417">
    <property type="entry name" value="P-loop_NTPase"/>
</dbReference>
<feature type="transmembrane region" description="Helical" evidence="10">
    <location>
        <begin position="155"/>
        <end position="172"/>
    </location>
</feature>
<evidence type="ECO:0000256" key="7">
    <source>
        <dbReference type="ARBA" id="ARBA00022840"/>
    </source>
</evidence>
<organism evidence="13 14">
    <name type="scientific">Nocardioides acrostichi</name>
    <dbReference type="NCBI Taxonomy" id="2784339"/>
    <lineage>
        <taxon>Bacteria</taxon>
        <taxon>Bacillati</taxon>
        <taxon>Actinomycetota</taxon>
        <taxon>Actinomycetes</taxon>
        <taxon>Propionibacteriales</taxon>
        <taxon>Nocardioidaceae</taxon>
        <taxon>Nocardioides</taxon>
    </lineage>
</organism>
<dbReference type="Pfam" id="PF00664">
    <property type="entry name" value="ABC_membrane"/>
    <property type="match status" value="1"/>
</dbReference>
<dbReference type="GO" id="GO:0005886">
    <property type="term" value="C:plasma membrane"/>
    <property type="evidence" value="ECO:0007669"/>
    <property type="project" value="UniProtKB-SubCell"/>
</dbReference>
<dbReference type="AlphaFoldDB" id="A0A930Y6X6"/>
<name>A0A930Y6X6_9ACTN</name>
<dbReference type="InterPro" id="IPR039421">
    <property type="entry name" value="Type_1_exporter"/>
</dbReference>
<comment type="caution">
    <text evidence="13">The sequence shown here is derived from an EMBL/GenBank/DDBJ whole genome shotgun (WGS) entry which is preliminary data.</text>
</comment>
<keyword evidence="8 10" id="KW-1133">Transmembrane helix</keyword>
<dbReference type="SUPFAM" id="SSF52540">
    <property type="entry name" value="P-loop containing nucleoside triphosphate hydrolases"/>
    <property type="match status" value="1"/>
</dbReference>
<keyword evidence="5 10" id="KW-0812">Transmembrane</keyword>
<dbReference type="PANTHER" id="PTHR43394">
    <property type="entry name" value="ATP-DEPENDENT PERMEASE MDL1, MITOCHONDRIAL"/>
    <property type="match status" value="1"/>
</dbReference>
<feature type="domain" description="ABC transporter" evidence="11">
    <location>
        <begin position="349"/>
        <end position="582"/>
    </location>
</feature>
<keyword evidence="4" id="KW-0997">Cell inner membrane</keyword>
<keyword evidence="6" id="KW-0547">Nucleotide-binding</keyword>
<dbReference type="PROSITE" id="PS50929">
    <property type="entry name" value="ABC_TM1F"/>
    <property type="match status" value="1"/>
</dbReference>
<dbReference type="EMBL" id="JADIVZ010000002">
    <property type="protein sequence ID" value="MBF4161452.1"/>
    <property type="molecule type" value="Genomic_DNA"/>
</dbReference>
<dbReference type="Proteomes" id="UP000656804">
    <property type="component" value="Unassembled WGS sequence"/>
</dbReference>
<keyword evidence="9 10" id="KW-0472">Membrane</keyword>
<reference evidence="13" key="1">
    <citation type="submission" date="2020-11" db="EMBL/GenBank/DDBJ databases">
        <title>Nocardioides sp. CBS4Y-1, whole genome shotgun sequence.</title>
        <authorList>
            <person name="Tuo L."/>
        </authorList>
    </citation>
    <scope>NUCLEOTIDE SEQUENCE</scope>
    <source>
        <strain evidence="13">CBS4Y-1</strain>
    </source>
</reference>
<evidence type="ECO:0000259" key="12">
    <source>
        <dbReference type="PROSITE" id="PS50929"/>
    </source>
</evidence>
<dbReference type="InterPro" id="IPR011527">
    <property type="entry name" value="ABC1_TM_dom"/>
</dbReference>
<keyword evidence="3" id="KW-1003">Cell membrane</keyword>
<dbReference type="GO" id="GO:0015421">
    <property type="term" value="F:ABC-type oligopeptide transporter activity"/>
    <property type="evidence" value="ECO:0007669"/>
    <property type="project" value="TreeGrafter"/>
</dbReference>
<dbReference type="GO" id="GO:0005524">
    <property type="term" value="F:ATP binding"/>
    <property type="evidence" value="ECO:0007669"/>
    <property type="project" value="UniProtKB-KW"/>
</dbReference>
<dbReference type="GO" id="GO:0016887">
    <property type="term" value="F:ATP hydrolysis activity"/>
    <property type="evidence" value="ECO:0007669"/>
    <property type="project" value="InterPro"/>
</dbReference>
<dbReference type="RefSeq" id="WP_194502662.1">
    <property type="nucleotide sequence ID" value="NZ_JADIVZ010000002.1"/>
</dbReference>
<evidence type="ECO:0000256" key="4">
    <source>
        <dbReference type="ARBA" id="ARBA00022519"/>
    </source>
</evidence>
<evidence type="ECO:0000256" key="5">
    <source>
        <dbReference type="ARBA" id="ARBA00022692"/>
    </source>
</evidence>
<dbReference type="InterPro" id="IPR003439">
    <property type="entry name" value="ABC_transporter-like_ATP-bd"/>
</dbReference>
<dbReference type="Gene3D" id="1.20.1560.10">
    <property type="entry name" value="ABC transporter type 1, transmembrane domain"/>
    <property type="match status" value="1"/>
</dbReference>
<protein>
    <submittedName>
        <fullName evidence="13">ABC transporter ATP-binding protein</fullName>
    </submittedName>
</protein>
<sequence>MSGRQRPAGDPTLPVASAREARRHLWSVLRPDWPGALLAIVVLVVTVAVGLVIPPAIGRVVDVADGQGTRHDLAGALLVITVATMIQGLTASAGWYLVVRVGEGALAALREAVLGHALAIPRASVERGGTGDLVSRVSNDVDRVSQALREGVPELLWSIFTVALTLVGLAALDWRFALAGLVSLPFYAWAAHGYTVIAPPLYVDERRAEGDRSQQLLEALGGARTIQALVLGPRHLRRVEAASEAARLRSIRAADTTAWFFSRIHAGELTGTATVLLVGAALVGDGSVSLGAATAAALYFIRLYDPIGALVHLLDEIQSATASLRRLTGIVQLPLDRRADGPTPRDSRLVLAGVGFGYDDPDVLHQVDLVVEPGEHVALVGTSGAGKTTLAALVAGIHTPRAGRIELGGTAVDALSREQLSARVTLVTQEVHVFAGTLAQDLRLARPEASDDDLLAALSAVGALDWVAVLPDGLATRVGAGGRALTPLQAQQLALTRLVLRDPDLAILDEATAEAGSTGARQLEASMARVLAGRTALLVAHRLSTAAAADRVVVLERGRVVEEGPPDVLAAGDGPYARLWRAWQSAR</sequence>
<keyword evidence="14" id="KW-1185">Reference proteome</keyword>
<dbReference type="InterPro" id="IPR036640">
    <property type="entry name" value="ABC1_TM_sf"/>
</dbReference>